<dbReference type="Pfam" id="PF08501">
    <property type="entry name" value="Shikimate_dh_N"/>
    <property type="match status" value="1"/>
</dbReference>
<dbReference type="GO" id="GO:0009073">
    <property type="term" value="P:aromatic amino acid family biosynthetic process"/>
    <property type="evidence" value="ECO:0007669"/>
    <property type="project" value="UniProtKB-KW"/>
</dbReference>
<dbReference type="AlphaFoldDB" id="A0A4Q7LQ30"/>
<evidence type="ECO:0000259" key="8">
    <source>
        <dbReference type="Pfam" id="PF08501"/>
    </source>
</evidence>
<dbReference type="CDD" id="cd01065">
    <property type="entry name" value="NAD_bind_Shikimate_DH"/>
    <property type="match status" value="1"/>
</dbReference>
<sequence length="293" mass="30796">MSTTERRITGHTQVFFIIGDPVSQVRAPEVYNALFARHGIDAVLVPMRVAAADLAGWVRHTLRAQNVGGLWATIPHKPALVGLVDRIDPLARVAGAVNAVRRCADGSTDGALFDGIGFVKGLDQAGIPIAGQRALMLGAGGGGQAVAAALLSRGIGELAVHNRSRARAEALVAQLQAEAAVTGSASVIRVADHNDPGGFGLVVNCTSQGLKADDPMPVDPARIDVGAVVVDIIMSREPTPLLRACAERGIAGHAGFEMLVQQVPEYLRFFGHEALAQTLQQDLTEVRALLRPR</sequence>
<organism evidence="9 10">
    <name type="scientific">Sphaerotilus mobilis</name>
    <dbReference type="NCBI Taxonomy" id="47994"/>
    <lineage>
        <taxon>Bacteria</taxon>
        <taxon>Pseudomonadati</taxon>
        <taxon>Pseudomonadota</taxon>
        <taxon>Betaproteobacteria</taxon>
        <taxon>Burkholderiales</taxon>
        <taxon>Sphaerotilaceae</taxon>
        <taxon>Sphaerotilus</taxon>
    </lineage>
</organism>
<evidence type="ECO:0000256" key="6">
    <source>
        <dbReference type="ARBA" id="ARBA00049442"/>
    </source>
</evidence>
<keyword evidence="5" id="KW-0028">Amino-acid biosynthesis</keyword>
<feature type="domain" description="Quinate/shikimate 5-dehydrogenase/glutamyl-tRNA reductase" evidence="7">
    <location>
        <begin position="129"/>
        <end position="178"/>
    </location>
</feature>
<dbReference type="GO" id="GO:0050661">
    <property type="term" value="F:NADP binding"/>
    <property type="evidence" value="ECO:0007669"/>
    <property type="project" value="TreeGrafter"/>
</dbReference>
<evidence type="ECO:0000256" key="1">
    <source>
        <dbReference type="ARBA" id="ARBA00004871"/>
    </source>
</evidence>
<proteinExistence type="predicted"/>
<evidence type="ECO:0000313" key="10">
    <source>
        <dbReference type="Proteomes" id="UP000293433"/>
    </source>
</evidence>
<dbReference type="SUPFAM" id="SSF53223">
    <property type="entry name" value="Aminoacid dehydrogenase-like, N-terminal domain"/>
    <property type="match status" value="1"/>
</dbReference>
<dbReference type="EC" id="1.1.1.25" evidence="2"/>
<feature type="domain" description="Shikimate dehydrogenase substrate binding N-terminal" evidence="8">
    <location>
        <begin position="17"/>
        <end position="100"/>
    </location>
</feature>
<comment type="caution">
    <text evidence="9">The sequence shown here is derived from an EMBL/GenBank/DDBJ whole genome shotgun (WGS) entry which is preliminary data.</text>
</comment>
<dbReference type="PANTHER" id="PTHR21089">
    <property type="entry name" value="SHIKIMATE DEHYDROGENASE"/>
    <property type="match status" value="1"/>
</dbReference>
<dbReference type="RefSeq" id="WP_130481327.1">
    <property type="nucleotide sequence ID" value="NZ_SGWV01000008.1"/>
</dbReference>
<comment type="pathway">
    <text evidence="1">Metabolic intermediate biosynthesis; chorismate biosynthesis; chorismate from D-erythrose 4-phosphate and phosphoenolpyruvate: step 4/7.</text>
</comment>
<dbReference type="Proteomes" id="UP000293433">
    <property type="component" value="Unassembled WGS sequence"/>
</dbReference>
<keyword evidence="3" id="KW-0521">NADP</keyword>
<evidence type="ECO:0000313" key="9">
    <source>
        <dbReference type="EMBL" id="RZS56906.1"/>
    </source>
</evidence>
<name>A0A4Q7LQ30_9BURK</name>
<dbReference type="SUPFAM" id="SSF51735">
    <property type="entry name" value="NAD(P)-binding Rossmann-fold domains"/>
    <property type="match status" value="1"/>
</dbReference>
<dbReference type="InterPro" id="IPR022893">
    <property type="entry name" value="Shikimate_DH_fam"/>
</dbReference>
<dbReference type="EMBL" id="SGWV01000008">
    <property type="protein sequence ID" value="RZS56906.1"/>
    <property type="molecule type" value="Genomic_DNA"/>
</dbReference>
<protein>
    <recommendedName>
        <fullName evidence="2">shikimate dehydrogenase (NADP(+))</fullName>
        <ecNumber evidence="2">1.1.1.25</ecNumber>
    </recommendedName>
</protein>
<dbReference type="InterPro" id="IPR013708">
    <property type="entry name" value="Shikimate_DH-bd_N"/>
</dbReference>
<evidence type="ECO:0000256" key="5">
    <source>
        <dbReference type="ARBA" id="ARBA00023141"/>
    </source>
</evidence>
<dbReference type="GO" id="GO:0009423">
    <property type="term" value="P:chorismate biosynthetic process"/>
    <property type="evidence" value="ECO:0007669"/>
    <property type="project" value="UniProtKB-UniPathway"/>
</dbReference>
<dbReference type="UniPathway" id="UPA00053">
    <property type="reaction ID" value="UER00087"/>
</dbReference>
<keyword evidence="5" id="KW-0057">Aromatic amino acid biosynthesis</keyword>
<dbReference type="GO" id="GO:0004764">
    <property type="term" value="F:shikimate 3-dehydrogenase (NADP+) activity"/>
    <property type="evidence" value="ECO:0007669"/>
    <property type="project" value="UniProtKB-EC"/>
</dbReference>
<accession>A0A4Q7LQ30</accession>
<dbReference type="GO" id="GO:0005829">
    <property type="term" value="C:cytosol"/>
    <property type="evidence" value="ECO:0007669"/>
    <property type="project" value="TreeGrafter"/>
</dbReference>
<dbReference type="OrthoDB" id="3609723at2"/>
<dbReference type="InterPro" id="IPR006151">
    <property type="entry name" value="Shikm_DH/Glu-tRNA_Rdtase"/>
</dbReference>
<evidence type="ECO:0000256" key="4">
    <source>
        <dbReference type="ARBA" id="ARBA00023002"/>
    </source>
</evidence>
<evidence type="ECO:0000259" key="7">
    <source>
        <dbReference type="Pfam" id="PF01488"/>
    </source>
</evidence>
<gene>
    <name evidence="9" type="ORF">EV685_1462</name>
</gene>
<evidence type="ECO:0000256" key="2">
    <source>
        <dbReference type="ARBA" id="ARBA00012962"/>
    </source>
</evidence>
<dbReference type="Gene3D" id="3.40.50.720">
    <property type="entry name" value="NAD(P)-binding Rossmann-like Domain"/>
    <property type="match status" value="1"/>
</dbReference>
<dbReference type="PANTHER" id="PTHR21089:SF1">
    <property type="entry name" value="BIFUNCTIONAL 3-DEHYDROQUINATE DEHYDRATASE_SHIKIMATE DEHYDROGENASE, CHLOROPLASTIC"/>
    <property type="match status" value="1"/>
</dbReference>
<keyword evidence="4" id="KW-0560">Oxidoreductase</keyword>
<keyword evidence="10" id="KW-1185">Reference proteome</keyword>
<dbReference type="Gene3D" id="3.40.50.10860">
    <property type="entry name" value="Leucine Dehydrogenase, chain A, domain 1"/>
    <property type="match status" value="1"/>
</dbReference>
<evidence type="ECO:0000256" key="3">
    <source>
        <dbReference type="ARBA" id="ARBA00022857"/>
    </source>
</evidence>
<dbReference type="InterPro" id="IPR046346">
    <property type="entry name" value="Aminoacid_DH-like_N_sf"/>
</dbReference>
<dbReference type="InterPro" id="IPR036291">
    <property type="entry name" value="NAD(P)-bd_dom_sf"/>
</dbReference>
<reference evidence="9 10" key="1">
    <citation type="submission" date="2019-02" db="EMBL/GenBank/DDBJ databases">
        <title>Genomic Encyclopedia of Type Strains, Phase IV (KMG-IV): sequencing the most valuable type-strain genomes for metagenomic binning, comparative biology and taxonomic classification.</title>
        <authorList>
            <person name="Goeker M."/>
        </authorList>
    </citation>
    <scope>NUCLEOTIDE SEQUENCE [LARGE SCALE GENOMIC DNA]</scope>
    <source>
        <strain evidence="9 10">DSM 10617</strain>
    </source>
</reference>
<comment type="catalytic activity">
    <reaction evidence="6">
        <text>shikimate + NADP(+) = 3-dehydroshikimate + NADPH + H(+)</text>
        <dbReference type="Rhea" id="RHEA:17737"/>
        <dbReference type="ChEBI" id="CHEBI:15378"/>
        <dbReference type="ChEBI" id="CHEBI:16630"/>
        <dbReference type="ChEBI" id="CHEBI:36208"/>
        <dbReference type="ChEBI" id="CHEBI:57783"/>
        <dbReference type="ChEBI" id="CHEBI:58349"/>
        <dbReference type="EC" id="1.1.1.25"/>
    </reaction>
</comment>
<dbReference type="GO" id="GO:0019632">
    <property type="term" value="P:shikimate metabolic process"/>
    <property type="evidence" value="ECO:0007669"/>
    <property type="project" value="TreeGrafter"/>
</dbReference>
<dbReference type="Pfam" id="PF01488">
    <property type="entry name" value="Shikimate_DH"/>
    <property type="match status" value="1"/>
</dbReference>